<evidence type="ECO:0000313" key="4">
    <source>
        <dbReference type="Proteomes" id="UP000199288"/>
    </source>
</evidence>
<dbReference type="Proteomes" id="UP000199288">
    <property type="component" value="Unassembled WGS sequence"/>
</dbReference>
<protein>
    <recommendedName>
        <fullName evidence="5">DUF5642 domain-containing protein</fullName>
    </recommendedName>
</protein>
<accession>A0A1H3Y0R3</accession>
<feature type="chain" id="PRO_5011788217" description="DUF5642 domain-containing protein" evidence="2">
    <location>
        <begin position="31"/>
        <end position="252"/>
    </location>
</feature>
<sequence>MSRTLSTSARNRTLAALAAAALAITGCSQAETTKPSPDASATTSQEATTATPAPTESATTSAAPTQGSPDTAKALADLTYRGEPLTALPPVQVDAYVESLRSALRTEGATFEPEVCGKLNTELNEKLIAHTSDLSLAAGEVDGAQVVAQVSPGGADGIDFGNVTDVITKCPQFTVSAHGQSITSAVSLIPTSIAADSSLGQHVTQELPKGTVHVYTMLAKVGSTLVTTVLTTTEDTDIADLEELTSTIATRL</sequence>
<dbReference type="RefSeq" id="WP_092562526.1">
    <property type="nucleotide sequence ID" value="NZ_FNQV01000004.1"/>
</dbReference>
<evidence type="ECO:0000256" key="1">
    <source>
        <dbReference type="SAM" id="MobiDB-lite"/>
    </source>
</evidence>
<evidence type="ECO:0000313" key="3">
    <source>
        <dbReference type="EMBL" id="SEA05269.1"/>
    </source>
</evidence>
<proteinExistence type="predicted"/>
<feature type="region of interest" description="Disordered" evidence="1">
    <location>
        <begin position="30"/>
        <end position="70"/>
    </location>
</feature>
<dbReference type="AlphaFoldDB" id="A0A1H3Y0R3"/>
<name>A0A1H3Y0R3_9ACTO</name>
<gene>
    <name evidence="3" type="ORF">SAMN02910418_00825</name>
</gene>
<evidence type="ECO:0000256" key="2">
    <source>
        <dbReference type="SAM" id="SignalP"/>
    </source>
</evidence>
<evidence type="ECO:0008006" key="5">
    <source>
        <dbReference type="Google" id="ProtNLM"/>
    </source>
</evidence>
<reference evidence="4" key="1">
    <citation type="submission" date="2016-10" db="EMBL/GenBank/DDBJ databases">
        <authorList>
            <person name="Varghese N."/>
            <person name="Submissions S."/>
        </authorList>
    </citation>
    <scope>NUCLEOTIDE SEQUENCE [LARGE SCALE GENOMIC DNA]</scope>
    <source>
        <strain evidence="4">KPR-1</strain>
    </source>
</reference>
<organism evidence="3 4">
    <name type="scientific">Bowdeniella nasicola</name>
    <dbReference type="NCBI Taxonomy" id="208480"/>
    <lineage>
        <taxon>Bacteria</taxon>
        <taxon>Bacillati</taxon>
        <taxon>Actinomycetota</taxon>
        <taxon>Actinomycetes</taxon>
        <taxon>Actinomycetales</taxon>
        <taxon>Actinomycetaceae</taxon>
        <taxon>Bowdeniella</taxon>
    </lineage>
</organism>
<feature type="compositionally biased region" description="Low complexity" evidence="1">
    <location>
        <begin position="39"/>
        <end position="66"/>
    </location>
</feature>
<dbReference type="EMBL" id="FNQV01000004">
    <property type="protein sequence ID" value="SEA05269.1"/>
    <property type="molecule type" value="Genomic_DNA"/>
</dbReference>
<keyword evidence="4" id="KW-1185">Reference proteome</keyword>
<keyword evidence="2" id="KW-0732">Signal</keyword>
<feature type="signal peptide" evidence="2">
    <location>
        <begin position="1"/>
        <end position="30"/>
    </location>
</feature>
<dbReference type="PROSITE" id="PS51257">
    <property type="entry name" value="PROKAR_LIPOPROTEIN"/>
    <property type="match status" value="1"/>
</dbReference>